<dbReference type="OrthoDB" id="413520at2759"/>
<dbReference type="SUPFAM" id="SSF53335">
    <property type="entry name" value="S-adenosyl-L-methionine-dependent methyltransferases"/>
    <property type="match status" value="1"/>
</dbReference>
<gene>
    <name evidence="1" type="ORF">GUITHDRAFT_160454</name>
</gene>
<reference evidence="3" key="2">
    <citation type="submission" date="2012-11" db="EMBL/GenBank/DDBJ databases">
        <authorList>
            <person name="Kuo A."/>
            <person name="Curtis B.A."/>
            <person name="Tanifuji G."/>
            <person name="Burki F."/>
            <person name="Gruber A."/>
            <person name="Irimia M."/>
            <person name="Maruyama S."/>
            <person name="Arias M.C."/>
            <person name="Ball S.G."/>
            <person name="Gile G.H."/>
            <person name="Hirakawa Y."/>
            <person name="Hopkins J.F."/>
            <person name="Rensing S.A."/>
            <person name="Schmutz J."/>
            <person name="Symeonidi A."/>
            <person name="Elias M."/>
            <person name="Eveleigh R.J."/>
            <person name="Herman E.K."/>
            <person name="Klute M.J."/>
            <person name="Nakayama T."/>
            <person name="Obornik M."/>
            <person name="Reyes-Prieto A."/>
            <person name="Armbrust E.V."/>
            <person name="Aves S.J."/>
            <person name="Beiko R.G."/>
            <person name="Coutinho P."/>
            <person name="Dacks J.B."/>
            <person name="Durnford D.G."/>
            <person name="Fast N.M."/>
            <person name="Green B.R."/>
            <person name="Grisdale C."/>
            <person name="Hempe F."/>
            <person name="Henrissat B."/>
            <person name="Hoppner M.P."/>
            <person name="Ishida K.-I."/>
            <person name="Kim E."/>
            <person name="Koreny L."/>
            <person name="Kroth P.G."/>
            <person name="Liu Y."/>
            <person name="Malik S.-B."/>
            <person name="Maier U.G."/>
            <person name="McRose D."/>
            <person name="Mock T."/>
            <person name="Neilson J.A."/>
            <person name="Onodera N.T."/>
            <person name="Poole A.M."/>
            <person name="Pritham E.J."/>
            <person name="Richards T.A."/>
            <person name="Rocap G."/>
            <person name="Roy S.W."/>
            <person name="Sarai C."/>
            <person name="Schaack S."/>
            <person name="Shirato S."/>
            <person name="Slamovits C.H."/>
            <person name="Spencer D.F."/>
            <person name="Suzuki S."/>
            <person name="Worden A.Z."/>
            <person name="Zauner S."/>
            <person name="Barry K."/>
            <person name="Bell C."/>
            <person name="Bharti A.K."/>
            <person name="Crow J.A."/>
            <person name="Grimwood J."/>
            <person name="Kramer R."/>
            <person name="Lindquist E."/>
            <person name="Lucas S."/>
            <person name="Salamov A."/>
            <person name="McFadden G.I."/>
            <person name="Lane C.E."/>
            <person name="Keeling P.J."/>
            <person name="Gray M.W."/>
            <person name="Grigoriev I.V."/>
            <person name="Archibald J.M."/>
        </authorList>
    </citation>
    <scope>NUCLEOTIDE SEQUENCE</scope>
    <source>
        <strain evidence="3">CCMP2712</strain>
    </source>
</reference>
<evidence type="ECO:0000313" key="2">
    <source>
        <dbReference type="EnsemblProtists" id="EKX55406"/>
    </source>
</evidence>
<evidence type="ECO:0000313" key="1">
    <source>
        <dbReference type="EMBL" id="EKX55406.1"/>
    </source>
</evidence>
<sequence length="252" mass="28644">MHMKKISDRDEYVVYERMIGDWTYRFKSRFFCDESDTPSEVHQSTQIVPPSSMNLKPIDLPLRKDLGEAGCVFQSAVVLCNLLTDRNFVLHQYMNSQKKVVEVGSGTGVLGLAAAAVGATVCMTDLPHVLDQLRGNLQLYCSSNPLGEDLQSRCSVEQLTWGSESEAAHVGKADLILCSDCLYKEEVHRALLETLQALSHHDTLIVLSFEIRRAPIEANFIQQAGERFEVERFFQSMRDDHDVQLYYLRPRR</sequence>
<dbReference type="Pfam" id="PF10294">
    <property type="entry name" value="Methyltransf_16"/>
    <property type="match status" value="1"/>
</dbReference>
<organism evidence="1">
    <name type="scientific">Guillardia theta (strain CCMP2712)</name>
    <name type="common">Cryptophyte</name>
    <dbReference type="NCBI Taxonomy" id="905079"/>
    <lineage>
        <taxon>Eukaryota</taxon>
        <taxon>Cryptophyceae</taxon>
        <taxon>Pyrenomonadales</taxon>
        <taxon>Geminigeraceae</taxon>
        <taxon>Guillardia</taxon>
    </lineage>
</organism>
<accession>L1K3M5</accession>
<dbReference type="Gene3D" id="3.40.50.150">
    <property type="entry name" value="Vaccinia Virus protein VP39"/>
    <property type="match status" value="1"/>
</dbReference>
<evidence type="ECO:0000313" key="3">
    <source>
        <dbReference type="Proteomes" id="UP000011087"/>
    </source>
</evidence>
<dbReference type="HOGENOM" id="CLU_1104491_0_0_1"/>
<dbReference type="PANTHER" id="PTHR14614">
    <property type="entry name" value="HEPATOCELLULAR CARCINOMA-ASSOCIATED ANTIGEN"/>
    <property type="match status" value="1"/>
</dbReference>
<name>L1K3M5_GUITC</name>
<dbReference type="KEGG" id="gtt:GUITHDRAFT_160454"/>
<protein>
    <submittedName>
        <fullName evidence="1 2">Uncharacterized protein</fullName>
    </submittedName>
</protein>
<dbReference type="PaxDb" id="55529-EKX55406"/>
<reference evidence="1 3" key="1">
    <citation type="journal article" date="2012" name="Nature">
        <title>Algal genomes reveal evolutionary mosaicism and the fate of nucleomorphs.</title>
        <authorList>
            <consortium name="DOE Joint Genome Institute"/>
            <person name="Curtis B.A."/>
            <person name="Tanifuji G."/>
            <person name="Burki F."/>
            <person name="Gruber A."/>
            <person name="Irimia M."/>
            <person name="Maruyama S."/>
            <person name="Arias M.C."/>
            <person name="Ball S.G."/>
            <person name="Gile G.H."/>
            <person name="Hirakawa Y."/>
            <person name="Hopkins J.F."/>
            <person name="Kuo A."/>
            <person name="Rensing S.A."/>
            <person name="Schmutz J."/>
            <person name="Symeonidi A."/>
            <person name="Elias M."/>
            <person name="Eveleigh R.J."/>
            <person name="Herman E.K."/>
            <person name="Klute M.J."/>
            <person name="Nakayama T."/>
            <person name="Obornik M."/>
            <person name="Reyes-Prieto A."/>
            <person name="Armbrust E.V."/>
            <person name="Aves S.J."/>
            <person name="Beiko R.G."/>
            <person name="Coutinho P."/>
            <person name="Dacks J.B."/>
            <person name="Durnford D.G."/>
            <person name="Fast N.M."/>
            <person name="Green B.R."/>
            <person name="Grisdale C.J."/>
            <person name="Hempel F."/>
            <person name="Henrissat B."/>
            <person name="Hoppner M.P."/>
            <person name="Ishida K."/>
            <person name="Kim E."/>
            <person name="Koreny L."/>
            <person name="Kroth P.G."/>
            <person name="Liu Y."/>
            <person name="Malik S.B."/>
            <person name="Maier U.G."/>
            <person name="McRose D."/>
            <person name="Mock T."/>
            <person name="Neilson J.A."/>
            <person name="Onodera N.T."/>
            <person name="Poole A.M."/>
            <person name="Pritham E.J."/>
            <person name="Richards T.A."/>
            <person name="Rocap G."/>
            <person name="Roy S.W."/>
            <person name="Sarai C."/>
            <person name="Schaack S."/>
            <person name="Shirato S."/>
            <person name="Slamovits C.H."/>
            <person name="Spencer D.F."/>
            <person name="Suzuki S."/>
            <person name="Worden A.Z."/>
            <person name="Zauner S."/>
            <person name="Barry K."/>
            <person name="Bell C."/>
            <person name="Bharti A.K."/>
            <person name="Crow J.A."/>
            <person name="Grimwood J."/>
            <person name="Kramer R."/>
            <person name="Lindquist E."/>
            <person name="Lucas S."/>
            <person name="Salamov A."/>
            <person name="McFadden G.I."/>
            <person name="Lane C.E."/>
            <person name="Keeling P.J."/>
            <person name="Gray M.W."/>
            <person name="Grigoriev I.V."/>
            <person name="Archibald J.M."/>
        </authorList>
    </citation>
    <scope>NUCLEOTIDE SEQUENCE</scope>
    <source>
        <strain evidence="1 3">CCMP2712</strain>
    </source>
</reference>
<dbReference type="InterPro" id="IPR029063">
    <property type="entry name" value="SAM-dependent_MTases_sf"/>
</dbReference>
<dbReference type="Proteomes" id="UP000011087">
    <property type="component" value="Unassembled WGS sequence"/>
</dbReference>
<dbReference type="EnsemblProtists" id="EKX55406">
    <property type="protein sequence ID" value="EKX55406"/>
    <property type="gene ID" value="GUITHDRAFT_160454"/>
</dbReference>
<dbReference type="eggNOG" id="KOG2793">
    <property type="taxonomic scope" value="Eukaryota"/>
</dbReference>
<dbReference type="AlphaFoldDB" id="L1K3M5"/>
<reference evidence="2" key="3">
    <citation type="submission" date="2015-06" db="UniProtKB">
        <authorList>
            <consortium name="EnsemblProtists"/>
        </authorList>
    </citation>
    <scope>IDENTIFICATION</scope>
</reference>
<dbReference type="GeneID" id="17312118"/>
<keyword evidence="3" id="KW-1185">Reference proteome</keyword>
<dbReference type="EMBL" id="JH992965">
    <property type="protein sequence ID" value="EKX55406.1"/>
    <property type="molecule type" value="Genomic_DNA"/>
</dbReference>
<proteinExistence type="predicted"/>
<dbReference type="InterPro" id="IPR019410">
    <property type="entry name" value="Methyltransf_16"/>
</dbReference>
<dbReference type="OMA" id="HVGGTVW"/>
<dbReference type="RefSeq" id="XP_005842386.1">
    <property type="nucleotide sequence ID" value="XM_005842329.1"/>
</dbReference>